<protein>
    <submittedName>
        <fullName evidence="1">Uncharacterized protein</fullName>
    </submittedName>
</protein>
<evidence type="ECO:0000313" key="1">
    <source>
        <dbReference type="EMBL" id="MBD8128932.1"/>
    </source>
</evidence>
<sequence>MPRLDEFAANTGSQLSSVLQSAVETISSSQQITFRLYVRKVLPLDGFVYWVNAAILTEPEQANMGLPLTRVISGSLHRQVVSEQSESATGAINNIIFTPLEQADNLNTVDPDAVYFGEYDGTQFAFSRMESRYTQAGIYHYRGTAILPTMRTQIIEKAEDISDEQILSNSIPIWLSLNQFATVYPSFLSPSNLRPPYIVADVRATSPLQSAPHYDVRCQHVADQVRLTLYGLTNTQALQFVDYVISTALEDEEFGITNVPVVIDGKRSQVEMGVLARQKFVDFDINYYQATALDVAHQLIKKAIINYEVK</sequence>
<comment type="caution">
    <text evidence="1">The sequence shown here is derived from an EMBL/GenBank/DDBJ whole genome shotgun (WGS) entry which is preliminary data.</text>
</comment>
<keyword evidence="2" id="KW-1185">Reference proteome</keyword>
<proteinExistence type="predicted"/>
<dbReference type="Proteomes" id="UP000610459">
    <property type="component" value="Unassembled WGS sequence"/>
</dbReference>
<reference evidence="1 2" key="1">
    <citation type="journal article" date="2020" name="FEMS Microbiol. Ecol.">
        <title>Temporal dynamics of bacterial communities during seed development and maturation.</title>
        <authorList>
            <person name="Chesneau G."/>
            <person name="Torres-Cortes G."/>
            <person name="Briand M."/>
            <person name="Darrasse A."/>
            <person name="Preveaux A."/>
            <person name="Marais C."/>
            <person name="Jacques M.A."/>
            <person name="Shade A."/>
            <person name="Barret M."/>
        </authorList>
    </citation>
    <scope>NUCLEOTIDE SEQUENCE [LARGE SCALE GENOMIC DNA]</scope>
    <source>
        <strain evidence="1 2">CFBP13709</strain>
    </source>
</reference>
<name>A0ACC5PW36_ENTAG</name>
<evidence type="ECO:0000313" key="2">
    <source>
        <dbReference type="Proteomes" id="UP000610459"/>
    </source>
</evidence>
<gene>
    <name evidence="1" type="ORF">IFT41_22805</name>
</gene>
<accession>A0ACC5PW36</accession>
<organism evidence="1 2">
    <name type="scientific">Enterobacter agglomerans</name>
    <name type="common">Erwinia herbicola</name>
    <name type="synonym">Pantoea agglomerans</name>
    <dbReference type="NCBI Taxonomy" id="549"/>
    <lineage>
        <taxon>Bacteria</taxon>
        <taxon>Pseudomonadati</taxon>
        <taxon>Pseudomonadota</taxon>
        <taxon>Gammaproteobacteria</taxon>
        <taxon>Enterobacterales</taxon>
        <taxon>Erwiniaceae</taxon>
        <taxon>Pantoea</taxon>
        <taxon>Pantoea agglomerans group</taxon>
    </lineage>
</organism>
<dbReference type="EMBL" id="JACYNR010000026">
    <property type="protein sequence ID" value="MBD8128932.1"/>
    <property type="molecule type" value="Genomic_DNA"/>
</dbReference>